<keyword evidence="2" id="KW-1185">Reference proteome</keyword>
<organism evidence="1 2">
    <name type="scientific">Sulfidibacter corallicola</name>
    <dbReference type="NCBI Taxonomy" id="2818388"/>
    <lineage>
        <taxon>Bacteria</taxon>
        <taxon>Pseudomonadati</taxon>
        <taxon>Acidobacteriota</taxon>
        <taxon>Holophagae</taxon>
        <taxon>Acanthopleuribacterales</taxon>
        <taxon>Acanthopleuribacteraceae</taxon>
        <taxon>Sulfidibacter</taxon>
    </lineage>
</organism>
<proteinExistence type="predicted"/>
<gene>
    <name evidence="1" type="ORF">J3U87_28145</name>
</gene>
<accession>A0A8A4TSE9</accession>
<reference evidence="1" key="1">
    <citation type="submission" date="2021-03" db="EMBL/GenBank/DDBJ databases">
        <title>Acanthopleuribacteraceae sp. M133.</title>
        <authorList>
            <person name="Wang G."/>
        </authorList>
    </citation>
    <scope>NUCLEOTIDE SEQUENCE</scope>
    <source>
        <strain evidence="1">M133</strain>
    </source>
</reference>
<dbReference type="AlphaFoldDB" id="A0A8A4TSE9"/>
<dbReference type="EMBL" id="CP071793">
    <property type="protein sequence ID" value="QTD49475.1"/>
    <property type="molecule type" value="Genomic_DNA"/>
</dbReference>
<dbReference type="RefSeq" id="WP_237379107.1">
    <property type="nucleotide sequence ID" value="NZ_CP071793.1"/>
</dbReference>
<dbReference type="KEGG" id="scor:J3U87_28145"/>
<evidence type="ECO:0000313" key="2">
    <source>
        <dbReference type="Proteomes" id="UP000663929"/>
    </source>
</evidence>
<protein>
    <submittedName>
        <fullName evidence="1">Uncharacterized protein</fullName>
    </submittedName>
</protein>
<sequence length="66" mass="7418">MDPVKLEIISGSVAQEKHFQIDSESEVIGSTIFTSVQTEKPGAMYTFRRDDKPATVRFDIDTGQRL</sequence>
<name>A0A8A4TSE9_SULCO</name>
<dbReference type="Proteomes" id="UP000663929">
    <property type="component" value="Chromosome"/>
</dbReference>
<evidence type="ECO:0000313" key="1">
    <source>
        <dbReference type="EMBL" id="QTD49475.1"/>
    </source>
</evidence>